<dbReference type="AlphaFoldDB" id="A0A557RPX8"/>
<evidence type="ECO:0000313" key="1">
    <source>
        <dbReference type="EMBL" id="TVO79215.1"/>
    </source>
</evidence>
<reference evidence="1 2" key="1">
    <citation type="submission" date="2019-07" db="EMBL/GenBank/DDBJ databases">
        <title>The pathways for chlorine oxyanion respiration interact through the shared metabolite chlorate.</title>
        <authorList>
            <person name="Barnum T.P."/>
            <person name="Cheng Y."/>
            <person name="Hill K.A."/>
            <person name="Lucas L.N."/>
            <person name="Carlson H.K."/>
            <person name="Coates J.D."/>
        </authorList>
    </citation>
    <scope>NUCLEOTIDE SEQUENCE [LARGE SCALE GENOMIC DNA]</scope>
    <source>
        <strain evidence="1 2">SFB-1</strain>
    </source>
</reference>
<evidence type="ECO:0000313" key="2">
    <source>
        <dbReference type="Proteomes" id="UP000318349"/>
    </source>
</evidence>
<name>A0A557RPX8_9RHOO</name>
<dbReference type="Proteomes" id="UP000318349">
    <property type="component" value="Unassembled WGS sequence"/>
</dbReference>
<sequence length="97" mass="10728">METWNKKATQEANNVVTDMGIERDGLVEAPLCGCVATFLDDIWRGAALCGRERVGYVAPGEDASMSLHDTRLKGGGNQGMTTAPACRMRIRRRWWSI</sequence>
<accession>A0A557RPX8</accession>
<comment type="caution">
    <text evidence="1">The sequence shown here is derived from an EMBL/GenBank/DDBJ whole genome shotgun (WGS) entry which is preliminary data.</text>
</comment>
<gene>
    <name evidence="1" type="ORF">FHP89_03255</name>
</gene>
<protein>
    <submittedName>
        <fullName evidence="1">Uncharacterized protein</fullName>
    </submittedName>
</protein>
<organism evidence="1 2">
    <name type="scientific">Denitromonas halophila</name>
    <dbReference type="NCBI Taxonomy" id="1629404"/>
    <lineage>
        <taxon>Bacteria</taxon>
        <taxon>Pseudomonadati</taxon>
        <taxon>Pseudomonadota</taxon>
        <taxon>Betaproteobacteria</taxon>
        <taxon>Rhodocyclales</taxon>
        <taxon>Zoogloeaceae</taxon>
        <taxon>Denitromonas</taxon>
    </lineage>
</organism>
<dbReference type="EMBL" id="VMNI01000003">
    <property type="protein sequence ID" value="TVO79215.1"/>
    <property type="molecule type" value="Genomic_DNA"/>
</dbReference>
<proteinExistence type="predicted"/>